<evidence type="ECO:0000313" key="8">
    <source>
        <dbReference type="Proteomes" id="UP000319004"/>
    </source>
</evidence>
<dbReference type="InterPro" id="IPR036513">
    <property type="entry name" value="STAS_dom_sf"/>
</dbReference>
<sequence length="412" mass="45185">MEEINIKSVGRFELKQLLKREGRQSVYLAFDPHLDRNLTVRIADFSGLDAAVRGEFDARAQVLAGLRNAHLSAVLDFGQSDGVDYLATTLVEGPNLREITAQNATVEPKRAALIEPRQVALLVGKLALGVSQMHAAGLVHGYLSPECVVLEKNGEPVIADLGMPGMLLSEEDGELADFRNEFAAPEVSVGSGDAIRPQSDVYSLAAIGFFVLTGHAPQSAEEVFQNALYEGLDSGAADQFKETFAKALSFGASERYASARELAEAMDSLFRMTPLTQPRDSKVAEVVAFDEVAEPDYEQFDLQEIEDAHVVHLHDASVLSTESLVQTKRELFAMVEQCEPKRLIVNFASVRFCSSETVGILIQLHTELKPRDTHLYLCGMRDSIREVFRVLNLDGTVFEIRGTVTNALKSAE</sequence>
<dbReference type="Proteomes" id="UP000319004">
    <property type="component" value="Chromosome"/>
</dbReference>
<dbReference type="GO" id="GO:0005524">
    <property type="term" value="F:ATP binding"/>
    <property type="evidence" value="ECO:0007669"/>
    <property type="project" value="UniProtKB-KW"/>
</dbReference>
<protein>
    <submittedName>
        <fullName evidence="7">Serine/threonine-protein kinase PknL</fullName>
        <ecNumber evidence="7">2.7.11.1</ecNumber>
    </submittedName>
</protein>
<name>A0A518HZJ4_9BACT</name>
<evidence type="ECO:0000256" key="2">
    <source>
        <dbReference type="ARBA" id="ARBA00022741"/>
    </source>
</evidence>
<keyword evidence="2" id="KW-0547">Nucleotide-binding</keyword>
<dbReference type="Gene3D" id="3.30.750.24">
    <property type="entry name" value="STAS domain"/>
    <property type="match status" value="1"/>
</dbReference>
<keyword evidence="8" id="KW-1185">Reference proteome</keyword>
<evidence type="ECO:0000256" key="1">
    <source>
        <dbReference type="ARBA" id="ARBA00022679"/>
    </source>
</evidence>
<evidence type="ECO:0000256" key="4">
    <source>
        <dbReference type="ARBA" id="ARBA00022840"/>
    </source>
</evidence>
<dbReference type="Pfam" id="PF00069">
    <property type="entry name" value="Pkinase"/>
    <property type="match status" value="1"/>
</dbReference>
<dbReference type="PANTHER" id="PTHR43289:SF6">
    <property type="entry name" value="SERINE_THREONINE-PROTEIN KINASE NEKL-3"/>
    <property type="match status" value="1"/>
</dbReference>
<dbReference type="GO" id="GO:0004674">
    <property type="term" value="F:protein serine/threonine kinase activity"/>
    <property type="evidence" value="ECO:0007669"/>
    <property type="project" value="UniProtKB-EC"/>
</dbReference>
<dbReference type="EMBL" id="CP037423">
    <property type="protein sequence ID" value="QDV46269.1"/>
    <property type="molecule type" value="Genomic_DNA"/>
</dbReference>
<dbReference type="AlphaFoldDB" id="A0A518HZJ4"/>
<gene>
    <name evidence="7" type="primary">pknL_3</name>
    <name evidence="7" type="ORF">Enr13x_61780</name>
</gene>
<proteinExistence type="predicted"/>
<keyword evidence="1 7" id="KW-0808">Transferase</keyword>
<dbReference type="SMART" id="SM00220">
    <property type="entry name" value="S_TKc"/>
    <property type="match status" value="1"/>
</dbReference>
<evidence type="ECO:0000256" key="3">
    <source>
        <dbReference type="ARBA" id="ARBA00022777"/>
    </source>
</evidence>
<keyword evidence="4" id="KW-0067">ATP-binding</keyword>
<accession>A0A518HZJ4</accession>
<reference evidence="7 8" key="1">
    <citation type="submission" date="2019-03" db="EMBL/GenBank/DDBJ databases">
        <title>Deep-cultivation of Planctomycetes and their phenomic and genomic characterization uncovers novel biology.</title>
        <authorList>
            <person name="Wiegand S."/>
            <person name="Jogler M."/>
            <person name="Boedeker C."/>
            <person name="Pinto D."/>
            <person name="Vollmers J."/>
            <person name="Rivas-Marin E."/>
            <person name="Kohn T."/>
            <person name="Peeters S.H."/>
            <person name="Heuer A."/>
            <person name="Rast P."/>
            <person name="Oberbeckmann S."/>
            <person name="Bunk B."/>
            <person name="Jeske O."/>
            <person name="Meyerdierks A."/>
            <person name="Storesund J.E."/>
            <person name="Kallscheuer N."/>
            <person name="Luecker S."/>
            <person name="Lage O.M."/>
            <person name="Pohl T."/>
            <person name="Merkel B.J."/>
            <person name="Hornburger P."/>
            <person name="Mueller R.-W."/>
            <person name="Bruemmer F."/>
            <person name="Labrenz M."/>
            <person name="Spormann A.M."/>
            <person name="Op den Camp H."/>
            <person name="Overmann J."/>
            <person name="Amann R."/>
            <person name="Jetten M.S.M."/>
            <person name="Mascher T."/>
            <person name="Medema M.H."/>
            <person name="Devos D.P."/>
            <person name="Kaster A.-K."/>
            <person name="Ovreas L."/>
            <person name="Rohde M."/>
            <person name="Galperin M.Y."/>
            <person name="Jogler C."/>
        </authorList>
    </citation>
    <scope>NUCLEOTIDE SEQUENCE [LARGE SCALE GENOMIC DNA]</scope>
    <source>
        <strain evidence="7 8">Enr13</strain>
    </source>
</reference>
<dbReference type="SUPFAM" id="SSF52091">
    <property type="entry name" value="SpoIIaa-like"/>
    <property type="match status" value="1"/>
</dbReference>
<dbReference type="PROSITE" id="PS50801">
    <property type="entry name" value="STAS"/>
    <property type="match status" value="1"/>
</dbReference>
<dbReference type="PANTHER" id="PTHR43289">
    <property type="entry name" value="MITOGEN-ACTIVATED PROTEIN KINASE KINASE KINASE 20-RELATED"/>
    <property type="match status" value="1"/>
</dbReference>
<dbReference type="SUPFAM" id="SSF56112">
    <property type="entry name" value="Protein kinase-like (PK-like)"/>
    <property type="match status" value="1"/>
</dbReference>
<dbReference type="EC" id="2.7.11.1" evidence="7"/>
<feature type="domain" description="STAS" evidence="6">
    <location>
        <begin position="328"/>
        <end position="411"/>
    </location>
</feature>
<dbReference type="KEGG" id="snep:Enr13x_61780"/>
<evidence type="ECO:0000259" key="5">
    <source>
        <dbReference type="PROSITE" id="PS50011"/>
    </source>
</evidence>
<dbReference type="InterPro" id="IPR011009">
    <property type="entry name" value="Kinase-like_dom_sf"/>
</dbReference>
<evidence type="ECO:0000259" key="6">
    <source>
        <dbReference type="PROSITE" id="PS50801"/>
    </source>
</evidence>
<dbReference type="CDD" id="cd07043">
    <property type="entry name" value="STAS_anti-anti-sigma_factors"/>
    <property type="match status" value="1"/>
</dbReference>
<dbReference type="InterPro" id="IPR002645">
    <property type="entry name" value="STAS_dom"/>
</dbReference>
<dbReference type="InterPro" id="IPR000719">
    <property type="entry name" value="Prot_kinase_dom"/>
</dbReference>
<keyword evidence="3 7" id="KW-0418">Kinase</keyword>
<dbReference type="Gene3D" id="3.30.200.20">
    <property type="entry name" value="Phosphorylase Kinase, domain 1"/>
    <property type="match status" value="1"/>
</dbReference>
<dbReference type="Pfam" id="PF01740">
    <property type="entry name" value="STAS"/>
    <property type="match status" value="1"/>
</dbReference>
<dbReference type="OrthoDB" id="9786339at2"/>
<organism evidence="7 8">
    <name type="scientific">Stieleria neptunia</name>
    <dbReference type="NCBI Taxonomy" id="2527979"/>
    <lineage>
        <taxon>Bacteria</taxon>
        <taxon>Pseudomonadati</taxon>
        <taxon>Planctomycetota</taxon>
        <taxon>Planctomycetia</taxon>
        <taxon>Pirellulales</taxon>
        <taxon>Pirellulaceae</taxon>
        <taxon>Stieleria</taxon>
    </lineage>
</organism>
<dbReference type="PROSITE" id="PS50011">
    <property type="entry name" value="PROTEIN_KINASE_DOM"/>
    <property type="match status" value="1"/>
</dbReference>
<feature type="domain" description="Protein kinase" evidence="5">
    <location>
        <begin position="12"/>
        <end position="270"/>
    </location>
</feature>
<dbReference type="Gene3D" id="1.10.510.10">
    <property type="entry name" value="Transferase(Phosphotransferase) domain 1"/>
    <property type="match status" value="1"/>
</dbReference>
<evidence type="ECO:0000313" key="7">
    <source>
        <dbReference type="EMBL" id="QDV46269.1"/>
    </source>
</evidence>